<feature type="domain" description="Isochorismatase-like" evidence="2">
    <location>
        <begin position="27"/>
        <end position="197"/>
    </location>
</feature>
<dbReference type="Gene3D" id="3.40.50.850">
    <property type="entry name" value="Isochorismatase-like"/>
    <property type="match status" value="1"/>
</dbReference>
<evidence type="ECO:0000256" key="1">
    <source>
        <dbReference type="ARBA" id="ARBA00022801"/>
    </source>
</evidence>
<comment type="caution">
    <text evidence="3">The sequence shown here is derived from an EMBL/GenBank/DDBJ whole genome shotgun (WGS) entry which is preliminary data.</text>
</comment>
<dbReference type="RefSeq" id="WP_379586019.1">
    <property type="nucleotide sequence ID" value="NZ_JBHSQW010000034.1"/>
</dbReference>
<dbReference type="InterPro" id="IPR050272">
    <property type="entry name" value="Isochorismatase-like_hydrls"/>
</dbReference>
<organism evidence="3 4">
    <name type="scientific">Pseudonocardia hispaniensis</name>
    <dbReference type="NCBI Taxonomy" id="904933"/>
    <lineage>
        <taxon>Bacteria</taxon>
        <taxon>Bacillati</taxon>
        <taxon>Actinomycetota</taxon>
        <taxon>Actinomycetes</taxon>
        <taxon>Pseudonocardiales</taxon>
        <taxon>Pseudonocardiaceae</taxon>
        <taxon>Pseudonocardia</taxon>
    </lineage>
</organism>
<evidence type="ECO:0000259" key="2">
    <source>
        <dbReference type="Pfam" id="PF00857"/>
    </source>
</evidence>
<sequence>MPDDPGLDEQYRLGGFGNRIGFGASPAVLTVDMFRAFTDPASPLALPVDDVAKNLATLLDAARAAGVPVIHAVVRYASPAEAPALIRKNPVLGTLTADNPFLDLDPRLGPAPGDVVLVKTGASAFFNTALQPMLTGLGVDTLVVTGIATSGCVRATVVDAIQHGLRPIVPAECVGDRFLTAHRVSLTEIDAKYADVEPTDRVLALLDATKGDRA</sequence>
<dbReference type="PANTHER" id="PTHR43540">
    <property type="entry name" value="PEROXYUREIDOACRYLATE/UREIDOACRYLATE AMIDOHYDROLASE-RELATED"/>
    <property type="match status" value="1"/>
</dbReference>
<dbReference type="SUPFAM" id="SSF52499">
    <property type="entry name" value="Isochorismatase-like hydrolases"/>
    <property type="match status" value="1"/>
</dbReference>
<dbReference type="InterPro" id="IPR016291">
    <property type="entry name" value="Isochorismatase"/>
</dbReference>
<gene>
    <name evidence="3" type="ORF">ACFQE5_16220</name>
</gene>
<keyword evidence="4" id="KW-1185">Reference proteome</keyword>
<evidence type="ECO:0000313" key="3">
    <source>
        <dbReference type="EMBL" id="MFC5995759.1"/>
    </source>
</evidence>
<proteinExistence type="predicted"/>
<dbReference type="InterPro" id="IPR000868">
    <property type="entry name" value="Isochorismatase-like_dom"/>
</dbReference>
<evidence type="ECO:0000313" key="4">
    <source>
        <dbReference type="Proteomes" id="UP001596302"/>
    </source>
</evidence>
<name>A0ABW1J4K2_9PSEU</name>
<reference evidence="4" key="1">
    <citation type="journal article" date="2019" name="Int. J. Syst. Evol. Microbiol.">
        <title>The Global Catalogue of Microorganisms (GCM) 10K type strain sequencing project: providing services to taxonomists for standard genome sequencing and annotation.</title>
        <authorList>
            <consortium name="The Broad Institute Genomics Platform"/>
            <consortium name="The Broad Institute Genome Sequencing Center for Infectious Disease"/>
            <person name="Wu L."/>
            <person name="Ma J."/>
        </authorList>
    </citation>
    <scope>NUCLEOTIDE SEQUENCE [LARGE SCALE GENOMIC DNA]</scope>
    <source>
        <strain evidence="4">CCM 8391</strain>
    </source>
</reference>
<accession>A0ABW1J4K2</accession>
<dbReference type="Proteomes" id="UP001596302">
    <property type="component" value="Unassembled WGS sequence"/>
</dbReference>
<dbReference type="Pfam" id="PF00857">
    <property type="entry name" value="Isochorismatase"/>
    <property type="match status" value="1"/>
</dbReference>
<dbReference type="PANTHER" id="PTHR43540:SF1">
    <property type="entry name" value="ISOCHORISMATASE HYDROLASE"/>
    <property type="match status" value="1"/>
</dbReference>
<keyword evidence="1" id="KW-0378">Hydrolase</keyword>
<protein>
    <submittedName>
        <fullName evidence="3">Isochorismatase family protein</fullName>
    </submittedName>
</protein>
<dbReference type="EMBL" id="JBHSQW010000034">
    <property type="protein sequence ID" value="MFC5995759.1"/>
    <property type="molecule type" value="Genomic_DNA"/>
</dbReference>
<dbReference type="PRINTS" id="PR01398">
    <property type="entry name" value="ISCHRISMTASE"/>
</dbReference>
<dbReference type="InterPro" id="IPR036380">
    <property type="entry name" value="Isochorismatase-like_sf"/>
</dbReference>